<dbReference type="RefSeq" id="XP_056850324.1">
    <property type="nucleotide sequence ID" value="XM_056994344.1"/>
</dbReference>
<keyword evidence="3" id="KW-1185">Reference proteome</keyword>
<dbReference type="InterPro" id="IPR004332">
    <property type="entry name" value="Transposase_MuDR"/>
</dbReference>
<feature type="domain" description="MULE transposase" evidence="2">
    <location>
        <begin position="334"/>
        <end position="428"/>
    </location>
</feature>
<evidence type="ECO:0000313" key="4">
    <source>
        <dbReference type="RefSeq" id="XP_056850324.1"/>
    </source>
</evidence>
<sequence>MVNTRARSRLLPIKEGLKFDEMVQMVHENFGINRSSNELEFSYALPESMLRDMPKDTPPVFVNNDRQWDSMCEMCKSMPLRLCISVKNGILGNHDQGFNHEDTATVNPEDTAVVKSKNVNRQDSNQEPEVEDSNFHDAKVIKKGQWFKNKAELSWSLRMLSIERKFRMVVSKSDKKLLVVKCVDTSCKWMVRAAKTNPTSEFFWETKYIDKHTCFSRNIGGPRASSRVISKLLLENFGNSGLNMKPELISSIMKKRNGLDSKYWKIWKAREEARTEVLGSPESSYAQLPVYMHKLVMANPGTIASLEVDSEHRFKYLFFSFAASVKGFKFMRRVVVVDGTFLKGKFKGVLLVATAQDGDSHVYPLAFGIVDAENEASWEWFFNRLTSIVTDDASLVVISDRCLAIAKAVAKVYPLAQRGICTYHLRKNVISQPGGRKIARLVKTAIKAYTTAEFDLIFSEIRRQNHKLSVYLEDADVHLWS</sequence>
<dbReference type="Proteomes" id="UP000504610">
    <property type="component" value="Chromosome 9"/>
</dbReference>
<dbReference type="GeneID" id="130499879"/>
<dbReference type="KEGG" id="rsz:130499879"/>
<protein>
    <submittedName>
        <fullName evidence="4">Uncharacterized protein LOC130499879</fullName>
    </submittedName>
</protein>
<gene>
    <name evidence="4" type="primary">LOC130499879</name>
</gene>
<dbReference type="OrthoDB" id="1096464at2759"/>
<evidence type="ECO:0000313" key="3">
    <source>
        <dbReference type="Proteomes" id="UP000504610"/>
    </source>
</evidence>
<evidence type="ECO:0000259" key="2">
    <source>
        <dbReference type="Pfam" id="PF10551"/>
    </source>
</evidence>
<dbReference type="AlphaFoldDB" id="A0A9W3CFN0"/>
<dbReference type="PANTHER" id="PTHR31973">
    <property type="entry name" value="POLYPROTEIN, PUTATIVE-RELATED"/>
    <property type="match status" value="1"/>
</dbReference>
<dbReference type="Pfam" id="PF10551">
    <property type="entry name" value="MULE"/>
    <property type="match status" value="1"/>
</dbReference>
<evidence type="ECO:0000259" key="1">
    <source>
        <dbReference type="Pfam" id="PF03108"/>
    </source>
</evidence>
<reference evidence="4" key="2">
    <citation type="submission" date="2025-08" db="UniProtKB">
        <authorList>
            <consortium name="RefSeq"/>
        </authorList>
    </citation>
    <scope>IDENTIFICATION</scope>
    <source>
        <tissue evidence="4">Leaf</tissue>
    </source>
</reference>
<proteinExistence type="predicted"/>
<accession>A0A9W3CFN0</accession>
<organism evidence="3 4">
    <name type="scientific">Raphanus sativus</name>
    <name type="common">Radish</name>
    <name type="synonym">Raphanus raphanistrum var. sativus</name>
    <dbReference type="NCBI Taxonomy" id="3726"/>
    <lineage>
        <taxon>Eukaryota</taxon>
        <taxon>Viridiplantae</taxon>
        <taxon>Streptophyta</taxon>
        <taxon>Embryophyta</taxon>
        <taxon>Tracheophyta</taxon>
        <taxon>Spermatophyta</taxon>
        <taxon>Magnoliopsida</taxon>
        <taxon>eudicotyledons</taxon>
        <taxon>Gunneridae</taxon>
        <taxon>Pentapetalae</taxon>
        <taxon>rosids</taxon>
        <taxon>malvids</taxon>
        <taxon>Brassicales</taxon>
        <taxon>Brassicaceae</taxon>
        <taxon>Brassiceae</taxon>
        <taxon>Raphanus</taxon>
    </lineage>
</organism>
<reference evidence="3" key="1">
    <citation type="journal article" date="2019" name="Database">
        <title>The radish genome database (RadishGD): an integrated information resource for radish genomics.</title>
        <authorList>
            <person name="Yu H.J."/>
            <person name="Baek S."/>
            <person name="Lee Y.J."/>
            <person name="Cho A."/>
            <person name="Mun J.H."/>
        </authorList>
    </citation>
    <scope>NUCLEOTIDE SEQUENCE [LARGE SCALE GENOMIC DNA]</scope>
    <source>
        <strain evidence="3">cv. WK10039</strain>
    </source>
</reference>
<name>A0A9W3CFN0_RAPSA</name>
<feature type="domain" description="Transposase MuDR plant" evidence="1">
    <location>
        <begin position="142"/>
        <end position="201"/>
    </location>
</feature>
<dbReference type="PANTHER" id="PTHR31973:SF195">
    <property type="entry name" value="MUDR FAMILY TRANSPOSASE"/>
    <property type="match status" value="1"/>
</dbReference>
<dbReference type="Pfam" id="PF03108">
    <property type="entry name" value="DBD_Tnp_Mut"/>
    <property type="match status" value="1"/>
</dbReference>
<dbReference type="InterPro" id="IPR018289">
    <property type="entry name" value="MULE_transposase_dom"/>
</dbReference>